<organism evidence="3 4">
    <name type="scientific">Dulcicalothrix desertica PCC 7102</name>
    <dbReference type="NCBI Taxonomy" id="232991"/>
    <lineage>
        <taxon>Bacteria</taxon>
        <taxon>Bacillati</taxon>
        <taxon>Cyanobacteriota</taxon>
        <taxon>Cyanophyceae</taxon>
        <taxon>Nostocales</taxon>
        <taxon>Calotrichaceae</taxon>
        <taxon>Dulcicalothrix</taxon>
    </lineage>
</organism>
<reference evidence="3" key="1">
    <citation type="submission" date="2018-12" db="EMBL/GenBank/DDBJ databases">
        <authorList>
            <person name="Will S."/>
            <person name="Neumann-Schaal M."/>
            <person name="Henke P."/>
        </authorList>
    </citation>
    <scope>NUCLEOTIDE SEQUENCE</scope>
    <source>
        <strain evidence="3">PCC 7102</strain>
    </source>
</reference>
<name>A0A3S1AS44_9CYAN</name>
<evidence type="ECO:0000313" key="4">
    <source>
        <dbReference type="Proteomes" id="UP000271624"/>
    </source>
</evidence>
<comment type="caution">
    <text evidence="3">The sequence shown here is derived from an EMBL/GenBank/DDBJ whole genome shotgun (WGS) entry which is preliminary data.</text>
</comment>
<evidence type="ECO:0000256" key="1">
    <source>
        <dbReference type="SAM" id="MobiDB-lite"/>
    </source>
</evidence>
<gene>
    <name evidence="3" type="ORF">DSM106972_020250</name>
</gene>
<feature type="region of interest" description="Disordered" evidence="1">
    <location>
        <begin position="30"/>
        <end position="51"/>
    </location>
</feature>
<feature type="compositionally biased region" description="Low complexity" evidence="1">
    <location>
        <begin position="39"/>
        <end position="51"/>
    </location>
</feature>
<evidence type="ECO:0000313" key="3">
    <source>
        <dbReference type="EMBL" id="RUT07765.1"/>
    </source>
</evidence>
<feature type="signal peptide" evidence="2">
    <location>
        <begin position="1"/>
        <end position="30"/>
    </location>
</feature>
<keyword evidence="4" id="KW-1185">Reference proteome</keyword>
<sequence length="139" mass="15661">MAFHIMKLNAISLSVLSIFSLILTTLPSPAQTRPQQRRNNTNTNNTNSTVVNDWSKNAKTEAEFLQGCVGQQSLPPAQRKAKENFCKCAFNAYKARYTPQMFFQINGLALQVGQDGPRLVNLMMKPELDRCSTQTNYFP</sequence>
<accession>A0A3S1AS44</accession>
<dbReference type="Proteomes" id="UP000271624">
    <property type="component" value="Unassembled WGS sequence"/>
</dbReference>
<protein>
    <submittedName>
        <fullName evidence="3">Uncharacterized protein</fullName>
    </submittedName>
</protein>
<feature type="chain" id="PRO_5030082919" evidence="2">
    <location>
        <begin position="31"/>
        <end position="139"/>
    </location>
</feature>
<keyword evidence="2" id="KW-0732">Signal</keyword>
<dbReference type="EMBL" id="RSCL01000004">
    <property type="protein sequence ID" value="RUT07765.1"/>
    <property type="molecule type" value="Genomic_DNA"/>
</dbReference>
<dbReference type="AlphaFoldDB" id="A0A3S1AS44"/>
<evidence type="ECO:0000256" key="2">
    <source>
        <dbReference type="SAM" id="SignalP"/>
    </source>
</evidence>
<proteinExistence type="predicted"/>
<reference evidence="3" key="2">
    <citation type="journal article" date="2019" name="Genome Biol. Evol.">
        <title>Day and night: Metabolic profiles and evolutionary relationships of six axenic non-marine cyanobacteria.</title>
        <authorList>
            <person name="Will S.E."/>
            <person name="Henke P."/>
            <person name="Boedeker C."/>
            <person name="Huang S."/>
            <person name="Brinkmann H."/>
            <person name="Rohde M."/>
            <person name="Jarek M."/>
            <person name="Friedl T."/>
            <person name="Seufert S."/>
            <person name="Schumacher M."/>
            <person name="Overmann J."/>
            <person name="Neumann-Schaal M."/>
            <person name="Petersen J."/>
        </authorList>
    </citation>
    <scope>NUCLEOTIDE SEQUENCE [LARGE SCALE GENOMIC DNA]</scope>
    <source>
        <strain evidence="3">PCC 7102</strain>
    </source>
</reference>